<evidence type="ECO:0000313" key="2">
    <source>
        <dbReference type="Proteomes" id="UP001320513"/>
    </source>
</evidence>
<evidence type="ECO:0000313" key="1">
    <source>
        <dbReference type="EMBL" id="MCI8210715.1"/>
    </source>
</evidence>
<organism evidence="1 2">
    <name type="scientific">Pseudomonas maioricensis</name>
    <dbReference type="NCBI Taxonomy" id="1766623"/>
    <lineage>
        <taxon>Bacteria</taxon>
        <taxon>Pseudomonadati</taxon>
        <taxon>Pseudomonadota</taxon>
        <taxon>Gammaproteobacteria</taxon>
        <taxon>Pseudomonadales</taxon>
        <taxon>Pseudomonadaceae</taxon>
        <taxon>Pseudomonas</taxon>
    </lineage>
</organism>
<sequence length="297" mass="34310">MEIVPLYKYCRVDKYSLNNLSANNIFLNHHSAFNDPFECRCEIIYGFPLLSDPSDRLIAVLNAWGFSDPEDDLVKEHYPEFAESLEEGEPIIELFIERARISCFSERNNNLLMWAHYGDGLRGFCVEFDPDLIIPAGRDARVYKVLYEDSPAVIDASVMAMLYDQRDWNNDAYFETQTLSNFYGDDRSADLEMYTVGFKCASERLREIYQKMLATKPIAWSYEEELRLIDFDSRDNDLGVLLEYSAMSVKSVIIGERMSAEKQIQLIAIIKSVRPGLRIQRAIMVKGSFDIEVVDFE</sequence>
<dbReference type="EMBL" id="LOHG01000008">
    <property type="protein sequence ID" value="MCI8210715.1"/>
    <property type="molecule type" value="Genomic_DNA"/>
</dbReference>
<evidence type="ECO:0008006" key="3">
    <source>
        <dbReference type="Google" id="ProtNLM"/>
    </source>
</evidence>
<accession>A0ABS9ZJE9</accession>
<dbReference type="InterPro" id="IPR021352">
    <property type="entry name" value="DUF2971"/>
</dbReference>
<dbReference type="Proteomes" id="UP001320513">
    <property type="component" value="Unassembled WGS sequence"/>
</dbReference>
<gene>
    <name evidence="1" type="ORF">AUC61_14345</name>
</gene>
<comment type="caution">
    <text evidence="1">The sequence shown here is derived from an EMBL/GenBank/DDBJ whole genome shotgun (WGS) entry which is preliminary data.</text>
</comment>
<proteinExistence type="predicted"/>
<keyword evidence="2" id="KW-1185">Reference proteome</keyword>
<dbReference type="Pfam" id="PF11185">
    <property type="entry name" value="DUF2971"/>
    <property type="match status" value="1"/>
</dbReference>
<reference evidence="1 2" key="1">
    <citation type="submission" date="2015-12" db="EMBL/GenBank/DDBJ databases">
        <title>Phylogenomics in the description of a new species in the Pseudomonas syringae group.</title>
        <authorList>
            <person name="Busquets A."/>
            <person name="Gomila M."/>
            <person name="Beiki F."/>
            <person name="Rahimian H."/>
            <person name="Mulet M."/>
            <person name="Sanchez D."/>
            <person name="Garcia-Valdes E."/>
            <person name="Lalucat J."/>
        </authorList>
    </citation>
    <scope>NUCLEOTIDE SEQUENCE [LARGE SCALE GENOMIC DNA]</scope>
    <source>
        <strain evidence="1 2">S25</strain>
    </source>
</reference>
<protein>
    <recommendedName>
        <fullName evidence="3">DUF2971 domain-containing protein</fullName>
    </recommendedName>
</protein>
<name>A0ABS9ZJE9_9PSED</name>